<protein>
    <submittedName>
        <fullName evidence="1">Uncharacterized protein</fullName>
    </submittedName>
</protein>
<dbReference type="Proteomes" id="UP000199412">
    <property type="component" value="Unassembled WGS sequence"/>
</dbReference>
<dbReference type="OrthoDB" id="6116092at2"/>
<dbReference type="RefSeq" id="WP_143027133.1">
    <property type="nucleotide sequence ID" value="NZ_FNAP01000005.1"/>
</dbReference>
<reference evidence="1 2" key="1">
    <citation type="submission" date="2016-10" db="EMBL/GenBank/DDBJ databases">
        <authorList>
            <person name="de Groot N.N."/>
        </authorList>
    </citation>
    <scope>NUCLEOTIDE SEQUENCE [LARGE SCALE GENOMIC DNA]</scope>
    <source>
        <strain evidence="1 2">ATCC 700224</strain>
    </source>
</reference>
<dbReference type="AlphaFoldDB" id="A0A1G7BKJ3"/>
<organism evidence="1 2">
    <name type="scientific">Rhodospira trueperi</name>
    <dbReference type="NCBI Taxonomy" id="69960"/>
    <lineage>
        <taxon>Bacteria</taxon>
        <taxon>Pseudomonadati</taxon>
        <taxon>Pseudomonadota</taxon>
        <taxon>Alphaproteobacteria</taxon>
        <taxon>Rhodospirillales</taxon>
        <taxon>Rhodospirillaceae</taxon>
        <taxon>Rhodospira</taxon>
    </lineage>
</organism>
<gene>
    <name evidence="1" type="ORF">SAMN05421720_10571</name>
</gene>
<name>A0A1G7BKJ3_9PROT</name>
<proteinExistence type="predicted"/>
<evidence type="ECO:0000313" key="1">
    <source>
        <dbReference type="EMBL" id="SDE27422.1"/>
    </source>
</evidence>
<sequence>MFEPPAGWVEVFRDDRAALRVVHLMPEGQDPSAWRDMVTVQVLKTPQPPTLADLHARAVAVYDAECEERLGGPMQTGETNGVETGFWTLGCSLNSDSGLGETAFFKAMVGLEGVYIVQRAWQVEPFEPSAGPGIPDEDQRAAIALLQGVTLCLPDSQDHPCP</sequence>
<keyword evidence="2" id="KW-1185">Reference proteome</keyword>
<accession>A0A1G7BKJ3</accession>
<dbReference type="EMBL" id="FNAP01000005">
    <property type="protein sequence ID" value="SDE27422.1"/>
    <property type="molecule type" value="Genomic_DNA"/>
</dbReference>
<evidence type="ECO:0000313" key="2">
    <source>
        <dbReference type="Proteomes" id="UP000199412"/>
    </source>
</evidence>